<protein>
    <submittedName>
        <fullName evidence="1">Uncharacterized protein</fullName>
    </submittedName>
</protein>
<dbReference type="AlphaFoldDB" id="A0A9P0T4K1"/>
<proteinExistence type="predicted"/>
<evidence type="ECO:0000313" key="2">
    <source>
        <dbReference type="Proteomes" id="UP001152562"/>
    </source>
</evidence>
<dbReference type="EMBL" id="CALOZG010000003">
    <property type="protein sequence ID" value="CAH4008801.1"/>
    <property type="molecule type" value="Genomic_DNA"/>
</dbReference>
<name>A0A9P0T4K1_PIEBR</name>
<reference evidence="1" key="1">
    <citation type="submission" date="2022-05" db="EMBL/GenBank/DDBJ databases">
        <authorList>
            <person name="Okamura Y."/>
        </authorList>
    </citation>
    <scope>NUCLEOTIDE SEQUENCE</scope>
</reference>
<organism evidence="1 2">
    <name type="scientific">Pieris brassicae</name>
    <name type="common">White butterfly</name>
    <name type="synonym">Large white butterfly</name>
    <dbReference type="NCBI Taxonomy" id="7116"/>
    <lineage>
        <taxon>Eukaryota</taxon>
        <taxon>Metazoa</taxon>
        <taxon>Ecdysozoa</taxon>
        <taxon>Arthropoda</taxon>
        <taxon>Hexapoda</taxon>
        <taxon>Insecta</taxon>
        <taxon>Pterygota</taxon>
        <taxon>Neoptera</taxon>
        <taxon>Endopterygota</taxon>
        <taxon>Lepidoptera</taxon>
        <taxon>Glossata</taxon>
        <taxon>Ditrysia</taxon>
        <taxon>Papilionoidea</taxon>
        <taxon>Pieridae</taxon>
        <taxon>Pierinae</taxon>
        <taxon>Pieris</taxon>
    </lineage>
</organism>
<sequence length="76" mass="8463">MGKVSIDLMQRAADAADAVIKASCKLKTVAQELKICHMRLFRYVKKLKTGFTPTVSYYSRLVQLRPGKDDESAISA</sequence>
<dbReference type="Proteomes" id="UP001152562">
    <property type="component" value="Unassembled WGS sequence"/>
</dbReference>
<gene>
    <name evidence="1" type="ORF">PIBRA_LOCUS3107</name>
</gene>
<comment type="caution">
    <text evidence="1">The sequence shown here is derived from an EMBL/GenBank/DDBJ whole genome shotgun (WGS) entry which is preliminary data.</text>
</comment>
<evidence type="ECO:0000313" key="1">
    <source>
        <dbReference type="EMBL" id="CAH4008801.1"/>
    </source>
</evidence>
<accession>A0A9P0T4K1</accession>
<keyword evidence="2" id="KW-1185">Reference proteome</keyword>